<name>A0A0C3LI39_9AGAM</name>
<reference evidence="2 3" key="1">
    <citation type="submission" date="2014-04" db="EMBL/GenBank/DDBJ databases">
        <authorList>
            <consortium name="DOE Joint Genome Institute"/>
            <person name="Kuo A."/>
            <person name="Girlanda M."/>
            <person name="Perotto S."/>
            <person name="Kohler A."/>
            <person name="Nagy L.G."/>
            <person name="Floudas D."/>
            <person name="Copeland A."/>
            <person name="Barry K.W."/>
            <person name="Cichocki N."/>
            <person name="Veneault-Fourrey C."/>
            <person name="LaButti K."/>
            <person name="Lindquist E.A."/>
            <person name="Lipzen A."/>
            <person name="Lundell T."/>
            <person name="Morin E."/>
            <person name="Murat C."/>
            <person name="Sun H."/>
            <person name="Tunlid A."/>
            <person name="Henrissat B."/>
            <person name="Grigoriev I.V."/>
            <person name="Hibbett D.S."/>
            <person name="Martin F."/>
            <person name="Nordberg H.P."/>
            <person name="Cantor M.N."/>
            <person name="Hua S.X."/>
        </authorList>
    </citation>
    <scope>NUCLEOTIDE SEQUENCE [LARGE SCALE GENOMIC DNA]</scope>
    <source>
        <strain evidence="2 3">MUT 4182</strain>
    </source>
</reference>
<organism evidence="2 3">
    <name type="scientific">Tulasnella calospora MUT 4182</name>
    <dbReference type="NCBI Taxonomy" id="1051891"/>
    <lineage>
        <taxon>Eukaryota</taxon>
        <taxon>Fungi</taxon>
        <taxon>Dikarya</taxon>
        <taxon>Basidiomycota</taxon>
        <taxon>Agaricomycotina</taxon>
        <taxon>Agaricomycetes</taxon>
        <taxon>Cantharellales</taxon>
        <taxon>Tulasnellaceae</taxon>
        <taxon>Tulasnella</taxon>
    </lineage>
</organism>
<gene>
    <name evidence="2" type="ORF">M407DRAFT_29261</name>
</gene>
<protein>
    <submittedName>
        <fullName evidence="2">Uncharacterized protein</fullName>
    </submittedName>
</protein>
<sequence>MASSKRPVELYLISWEIETKDELSHKCSLHLSLLKECLQSRELDPQTAPPLIRTILGNLHEDPETAVDFLTFPQIDPREDHQIRPACPDLLEEEEEIPSVGSEKMTKEE</sequence>
<dbReference type="Proteomes" id="UP000054248">
    <property type="component" value="Unassembled WGS sequence"/>
</dbReference>
<dbReference type="EMBL" id="KN823149">
    <property type="protein sequence ID" value="KIO21107.1"/>
    <property type="molecule type" value="Genomic_DNA"/>
</dbReference>
<feature type="region of interest" description="Disordered" evidence="1">
    <location>
        <begin position="88"/>
        <end position="109"/>
    </location>
</feature>
<proteinExistence type="predicted"/>
<dbReference type="AlphaFoldDB" id="A0A0C3LI39"/>
<dbReference type="HOGENOM" id="CLU_2185884_0_0_1"/>
<keyword evidence="3" id="KW-1185">Reference proteome</keyword>
<evidence type="ECO:0000256" key="1">
    <source>
        <dbReference type="SAM" id="MobiDB-lite"/>
    </source>
</evidence>
<reference evidence="3" key="2">
    <citation type="submission" date="2015-01" db="EMBL/GenBank/DDBJ databases">
        <title>Evolutionary Origins and Diversification of the Mycorrhizal Mutualists.</title>
        <authorList>
            <consortium name="DOE Joint Genome Institute"/>
            <consortium name="Mycorrhizal Genomics Consortium"/>
            <person name="Kohler A."/>
            <person name="Kuo A."/>
            <person name="Nagy L.G."/>
            <person name="Floudas D."/>
            <person name="Copeland A."/>
            <person name="Barry K.W."/>
            <person name="Cichocki N."/>
            <person name="Veneault-Fourrey C."/>
            <person name="LaButti K."/>
            <person name="Lindquist E.A."/>
            <person name="Lipzen A."/>
            <person name="Lundell T."/>
            <person name="Morin E."/>
            <person name="Murat C."/>
            <person name="Riley R."/>
            <person name="Ohm R."/>
            <person name="Sun H."/>
            <person name="Tunlid A."/>
            <person name="Henrissat B."/>
            <person name="Grigoriev I.V."/>
            <person name="Hibbett D.S."/>
            <person name="Martin F."/>
        </authorList>
    </citation>
    <scope>NUCLEOTIDE SEQUENCE [LARGE SCALE GENOMIC DNA]</scope>
    <source>
        <strain evidence="3">MUT 4182</strain>
    </source>
</reference>
<accession>A0A0C3LI39</accession>
<evidence type="ECO:0000313" key="2">
    <source>
        <dbReference type="EMBL" id="KIO21107.1"/>
    </source>
</evidence>
<evidence type="ECO:0000313" key="3">
    <source>
        <dbReference type="Proteomes" id="UP000054248"/>
    </source>
</evidence>